<accession>D4F0Z7</accession>
<protein>
    <submittedName>
        <fullName evidence="1">Uncharacterized protein</fullName>
    </submittedName>
</protein>
<reference evidence="1 2" key="1">
    <citation type="submission" date="2010-02" db="EMBL/GenBank/DDBJ databases">
        <authorList>
            <person name="Weinstock G."/>
            <person name="Sodergren E."/>
            <person name="Clifton S."/>
            <person name="Fulton L."/>
            <person name="Fulton B."/>
            <person name="Courtney L."/>
            <person name="Fronick C."/>
            <person name="Harrison M."/>
            <person name="Strong C."/>
            <person name="Farmer C."/>
            <person name="Delahaunty K."/>
            <person name="Markovic C."/>
            <person name="Hall O."/>
            <person name="Minx P."/>
            <person name="Tomlinson C."/>
            <person name="Mitreva M."/>
            <person name="Nelson J."/>
            <person name="Hou S."/>
            <person name="Wollam A."/>
            <person name="Pepin K.H."/>
            <person name="Johnson M."/>
            <person name="Bhonagiri V."/>
            <person name="Zhang X."/>
            <person name="Suruliraj S."/>
            <person name="Warren W."/>
            <person name="Chinwalla A."/>
            <person name="Mardis E.R."/>
            <person name="Wilson R.K."/>
        </authorList>
    </citation>
    <scope>NUCLEOTIDE SEQUENCE [LARGE SCALE GENOMIC DNA]</scope>
    <source>
        <strain evidence="1 2">ATCC 23685</strain>
    </source>
</reference>
<gene>
    <name evidence="1" type="ORF">EDWATA_00377</name>
</gene>
<dbReference type="EMBL" id="ADGK01000012">
    <property type="protein sequence ID" value="EFE24657.1"/>
    <property type="molecule type" value="Genomic_DNA"/>
</dbReference>
<evidence type="ECO:0000313" key="2">
    <source>
        <dbReference type="Proteomes" id="UP000003692"/>
    </source>
</evidence>
<comment type="caution">
    <text evidence="1">The sequence shown here is derived from an EMBL/GenBank/DDBJ whole genome shotgun (WGS) entry which is preliminary data.</text>
</comment>
<dbReference type="AlphaFoldDB" id="D4F0Z7"/>
<sequence length="59" mass="6521">MKKTQREKKALQLSAVDVFRRMGVAMEELLQATPSMLADGKFGGGQEILGKRKNEQKAA</sequence>
<dbReference type="Proteomes" id="UP000003692">
    <property type="component" value="Unassembled WGS sequence"/>
</dbReference>
<proteinExistence type="predicted"/>
<organism evidence="1 2">
    <name type="scientific">Edwardsiella tarda ATCC 23685</name>
    <dbReference type="NCBI Taxonomy" id="500638"/>
    <lineage>
        <taxon>Bacteria</taxon>
        <taxon>Pseudomonadati</taxon>
        <taxon>Pseudomonadota</taxon>
        <taxon>Gammaproteobacteria</taxon>
        <taxon>Enterobacterales</taxon>
        <taxon>Hafniaceae</taxon>
        <taxon>Edwardsiella</taxon>
    </lineage>
</organism>
<name>D4F0Z7_EDWTA</name>
<evidence type="ECO:0000313" key="1">
    <source>
        <dbReference type="EMBL" id="EFE24657.1"/>
    </source>
</evidence>
<dbReference type="HOGENOM" id="CLU_2953508_0_0_6"/>
<dbReference type="RefSeq" id="WP_005281566.1">
    <property type="nucleotide sequence ID" value="NZ_GG739631.1"/>
</dbReference>